<reference evidence="1" key="1">
    <citation type="submission" date="2023-04" db="EMBL/GenBank/DDBJ databases">
        <title>Phytophthora fragariaefolia NBRC 109709.</title>
        <authorList>
            <person name="Ichikawa N."/>
            <person name="Sato H."/>
            <person name="Tonouchi N."/>
        </authorList>
    </citation>
    <scope>NUCLEOTIDE SEQUENCE</scope>
    <source>
        <strain evidence="1">NBRC 109709</strain>
    </source>
</reference>
<protein>
    <submittedName>
        <fullName evidence="1">Unnamed protein product</fullName>
    </submittedName>
</protein>
<comment type="caution">
    <text evidence="1">The sequence shown here is derived from an EMBL/GenBank/DDBJ whole genome shotgun (WGS) entry which is preliminary data.</text>
</comment>
<dbReference type="AlphaFoldDB" id="A0A9W7CU26"/>
<keyword evidence="2" id="KW-1185">Reference proteome</keyword>
<name>A0A9W7CU26_9STRA</name>
<accession>A0A9W7CU26</accession>
<sequence length="95" mass="10416">MTARGILVVVQAALLSSDKTLSARSGSQTIKSITSTANVPFVARFADAERFQGHDERSYTIFTYYCDPGGPGGRRSSNQRNMDEFKAGLGNFQYQ</sequence>
<gene>
    <name evidence="1" type="ORF">Pfra01_001396800</name>
</gene>
<organism evidence="1 2">
    <name type="scientific">Phytophthora fragariaefolia</name>
    <dbReference type="NCBI Taxonomy" id="1490495"/>
    <lineage>
        <taxon>Eukaryota</taxon>
        <taxon>Sar</taxon>
        <taxon>Stramenopiles</taxon>
        <taxon>Oomycota</taxon>
        <taxon>Peronosporomycetes</taxon>
        <taxon>Peronosporales</taxon>
        <taxon>Peronosporaceae</taxon>
        <taxon>Phytophthora</taxon>
    </lineage>
</organism>
<proteinExistence type="predicted"/>
<evidence type="ECO:0000313" key="2">
    <source>
        <dbReference type="Proteomes" id="UP001165121"/>
    </source>
</evidence>
<dbReference type="EMBL" id="BSXT01001452">
    <property type="protein sequence ID" value="GMF42531.1"/>
    <property type="molecule type" value="Genomic_DNA"/>
</dbReference>
<evidence type="ECO:0000313" key="1">
    <source>
        <dbReference type="EMBL" id="GMF42531.1"/>
    </source>
</evidence>
<dbReference type="Proteomes" id="UP001165121">
    <property type="component" value="Unassembled WGS sequence"/>
</dbReference>